<keyword evidence="1" id="KW-0812">Transmembrane</keyword>
<dbReference type="InterPro" id="IPR046240">
    <property type="entry name" value="DUF6273"/>
</dbReference>
<dbReference type="EMBL" id="DVHC01000067">
    <property type="protein sequence ID" value="HIR59829.1"/>
    <property type="molecule type" value="Genomic_DNA"/>
</dbReference>
<gene>
    <name evidence="3" type="ORF">IAB38_07325</name>
</gene>
<reference evidence="3" key="2">
    <citation type="journal article" date="2021" name="PeerJ">
        <title>Extensive microbial diversity within the chicken gut microbiome revealed by metagenomics and culture.</title>
        <authorList>
            <person name="Gilroy R."/>
            <person name="Ravi A."/>
            <person name="Getino M."/>
            <person name="Pursley I."/>
            <person name="Horton D.L."/>
            <person name="Alikhan N.F."/>
            <person name="Baker D."/>
            <person name="Gharbi K."/>
            <person name="Hall N."/>
            <person name="Watson M."/>
            <person name="Adriaenssens E.M."/>
            <person name="Foster-Nyarko E."/>
            <person name="Jarju S."/>
            <person name="Secka A."/>
            <person name="Antonio M."/>
            <person name="Oren A."/>
            <person name="Chaudhuri R.R."/>
            <person name="La Ragione R."/>
            <person name="Hildebrand F."/>
            <person name="Pallen M.J."/>
        </authorList>
    </citation>
    <scope>NUCLEOTIDE SEQUENCE</scope>
    <source>
        <strain evidence="3">CHK184-20233</strain>
    </source>
</reference>
<dbReference type="Pfam" id="PF19789">
    <property type="entry name" value="DUF6273"/>
    <property type="match status" value="1"/>
</dbReference>
<dbReference type="Proteomes" id="UP000824232">
    <property type="component" value="Unassembled WGS sequence"/>
</dbReference>
<evidence type="ECO:0000256" key="1">
    <source>
        <dbReference type="SAM" id="Phobius"/>
    </source>
</evidence>
<evidence type="ECO:0000259" key="2">
    <source>
        <dbReference type="Pfam" id="PF19789"/>
    </source>
</evidence>
<comment type="caution">
    <text evidence="3">The sequence shown here is derived from an EMBL/GenBank/DDBJ whole genome shotgun (WGS) entry which is preliminary data.</text>
</comment>
<evidence type="ECO:0000313" key="3">
    <source>
        <dbReference type="EMBL" id="HIR59829.1"/>
    </source>
</evidence>
<organism evidence="3 4">
    <name type="scientific">Candidatus Onthousia excrementipullorum</name>
    <dbReference type="NCBI Taxonomy" id="2840884"/>
    <lineage>
        <taxon>Bacteria</taxon>
        <taxon>Bacillati</taxon>
        <taxon>Bacillota</taxon>
        <taxon>Bacilli</taxon>
        <taxon>Candidatus Onthousia</taxon>
    </lineage>
</organism>
<keyword evidence="1" id="KW-1133">Transmembrane helix</keyword>
<protein>
    <recommendedName>
        <fullName evidence="2">DUF6273 domain-containing protein</fullName>
    </recommendedName>
</protein>
<sequence length="616" mass="68607">MEKDNNKKKKVIIIVISIIIILVLALAISYAYFSTQLSGSDQIVKVGTLDLVLDETSEGITLDNAVGISDSEGLSLDGSTFELRNNGNKAVDYIIYLDDNTIGDNDTRIDDKYLKYNLNKNGADSGATLLTRIGANPNRVLDSGTIEGGGTNKYSLKLWITDEVDGNYSGQVFSGKLRVEVSQEREKEVATVLLDSIPKKNQYDDGIDTFITGTDPNNYIWYSGKLWRAVSVNNDAKTVKLVTQWNISTIVYNARGHETFEKSYMEEWLNDTTVDGFLGNLRDYENFIVTDAEWDASLDTTSLGSVTRPNGNTIVTDVVGLLNMYEYQSSNNGRTNGYLNNGLNWWTLTPYSYYQVQYINSNGTASVNDSSNSSGVRPSINLQSSVKIVDGDGTVDNPYRLEGDNDTNLLGTLLNTRYSGEYIKFGNAENNLYRIVSHETEGLTKITSAEPLKSSGEFIESIFGNDTTFSSTNIVGTFLNGEYLINYVDSEYSEMIEDSSTWYIGIVGSPDSYRLAKYVDTSMSDYNTSTEAKVGLLRYGELMSGQFERYNNNEYYWTLTPSDTSYIWFVYYNGYATRNSSDYTYGIKPALNLKSNVIITSGDGTKQNPFQIELAS</sequence>
<feature type="transmembrane region" description="Helical" evidence="1">
    <location>
        <begin position="12"/>
        <end position="33"/>
    </location>
</feature>
<evidence type="ECO:0000313" key="4">
    <source>
        <dbReference type="Proteomes" id="UP000824232"/>
    </source>
</evidence>
<reference evidence="3" key="1">
    <citation type="submission" date="2020-10" db="EMBL/GenBank/DDBJ databases">
        <authorList>
            <person name="Gilroy R."/>
        </authorList>
    </citation>
    <scope>NUCLEOTIDE SEQUENCE</scope>
    <source>
        <strain evidence="3">CHK184-20233</strain>
    </source>
</reference>
<name>A0A9D1J465_9FIRM</name>
<dbReference type="AlphaFoldDB" id="A0A9D1J465"/>
<accession>A0A9D1J465</accession>
<keyword evidence="1" id="KW-0472">Membrane</keyword>
<feature type="domain" description="DUF6273" evidence="2">
    <location>
        <begin position="329"/>
        <end position="384"/>
    </location>
</feature>
<proteinExistence type="predicted"/>